<name>A0AA88GK44_NAELO</name>
<dbReference type="Proteomes" id="UP000816034">
    <property type="component" value="Unassembled WGS sequence"/>
</dbReference>
<dbReference type="RefSeq" id="XP_044545178.1">
    <property type="nucleotide sequence ID" value="XM_044699141.1"/>
</dbReference>
<comment type="caution">
    <text evidence="2">The sequence shown here is derived from an EMBL/GenBank/DDBJ whole genome shotgun (WGS) entry which is preliminary data.</text>
</comment>
<dbReference type="GeneID" id="68101455"/>
<evidence type="ECO:0000256" key="1">
    <source>
        <dbReference type="SAM" id="Phobius"/>
    </source>
</evidence>
<reference evidence="2 3" key="1">
    <citation type="journal article" date="2018" name="BMC Genomics">
        <title>The genome of Naegleria lovaniensis, the basis for a comparative approach to unravel pathogenicity factors of the human pathogenic amoeba N. fowleri.</title>
        <authorList>
            <person name="Liechti N."/>
            <person name="Schurch N."/>
            <person name="Bruggmann R."/>
            <person name="Wittwer M."/>
        </authorList>
    </citation>
    <scope>NUCLEOTIDE SEQUENCE [LARGE SCALE GENOMIC DNA]</scope>
    <source>
        <strain evidence="2 3">ATCC 30569</strain>
    </source>
</reference>
<accession>A0AA88GK44</accession>
<dbReference type="AlphaFoldDB" id="A0AA88GK44"/>
<keyword evidence="1" id="KW-0812">Transmembrane</keyword>
<evidence type="ECO:0008006" key="4">
    <source>
        <dbReference type="Google" id="ProtNLM"/>
    </source>
</evidence>
<feature type="transmembrane region" description="Helical" evidence="1">
    <location>
        <begin position="135"/>
        <end position="153"/>
    </location>
</feature>
<keyword evidence="1" id="KW-1133">Transmembrane helix</keyword>
<evidence type="ECO:0000313" key="2">
    <source>
        <dbReference type="EMBL" id="KAG2377916.1"/>
    </source>
</evidence>
<sequence length="176" mass="19877">MFPKPLFHVVWQKHFNSLLTRCKKGTPFSYSLLKNLVTSTQTRSFSKHSTRFKDQPPKVTTTTSSAEFTIESTSLPHTICSQCGRATSFSNEKTQQQLQESSTPSFTDATVLAKYLGRKAARELVMNEPDKQRRFYLKLASLLVCGSLCAYAMMFYPDRMLFVIGTFVLVAMSFGA</sequence>
<gene>
    <name evidence="2" type="ORF">C9374_009001</name>
</gene>
<dbReference type="EMBL" id="PYSW02000036">
    <property type="protein sequence ID" value="KAG2377916.1"/>
    <property type="molecule type" value="Genomic_DNA"/>
</dbReference>
<protein>
    <recommendedName>
        <fullName evidence="4">Transmembrane protein</fullName>
    </recommendedName>
</protein>
<organism evidence="2 3">
    <name type="scientific">Naegleria lovaniensis</name>
    <name type="common">Amoeba</name>
    <dbReference type="NCBI Taxonomy" id="51637"/>
    <lineage>
        <taxon>Eukaryota</taxon>
        <taxon>Discoba</taxon>
        <taxon>Heterolobosea</taxon>
        <taxon>Tetramitia</taxon>
        <taxon>Eutetramitia</taxon>
        <taxon>Vahlkampfiidae</taxon>
        <taxon>Naegleria</taxon>
    </lineage>
</organism>
<proteinExistence type="predicted"/>
<keyword evidence="3" id="KW-1185">Reference proteome</keyword>
<evidence type="ECO:0000313" key="3">
    <source>
        <dbReference type="Proteomes" id="UP000816034"/>
    </source>
</evidence>
<keyword evidence="1" id="KW-0472">Membrane</keyword>